<evidence type="ECO:0000313" key="3">
    <source>
        <dbReference type="EMBL" id="GHB97920.1"/>
    </source>
</evidence>
<feature type="region of interest" description="Disordered" evidence="1">
    <location>
        <begin position="23"/>
        <end position="65"/>
    </location>
</feature>
<keyword evidence="2" id="KW-0732">Signal</keyword>
<evidence type="ECO:0008006" key="5">
    <source>
        <dbReference type="Google" id="ProtNLM"/>
    </source>
</evidence>
<comment type="caution">
    <text evidence="3">The sequence shown here is derived from an EMBL/GenBank/DDBJ whole genome shotgun (WGS) entry which is preliminary data.</text>
</comment>
<organism evidence="3 4">
    <name type="scientific">Cerasicoccus arenae</name>
    <dbReference type="NCBI Taxonomy" id="424488"/>
    <lineage>
        <taxon>Bacteria</taxon>
        <taxon>Pseudomonadati</taxon>
        <taxon>Verrucomicrobiota</taxon>
        <taxon>Opitutia</taxon>
        <taxon>Puniceicoccales</taxon>
        <taxon>Cerasicoccaceae</taxon>
        <taxon>Cerasicoccus</taxon>
    </lineage>
</organism>
<feature type="compositionally biased region" description="Basic and acidic residues" evidence="1">
    <location>
        <begin position="26"/>
        <end position="45"/>
    </location>
</feature>
<accession>A0A8J3DB50</accession>
<feature type="signal peptide" evidence="2">
    <location>
        <begin position="1"/>
        <end position="17"/>
    </location>
</feature>
<keyword evidence="4" id="KW-1185">Reference proteome</keyword>
<dbReference type="AlphaFoldDB" id="A0A8J3DB50"/>
<evidence type="ECO:0000256" key="1">
    <source>
        <dbReference type="SAM" id="MobiDB-lite"/>
    </source>
</evidence>
<dbReference type="Proteomes" id="UP000642829">
    <property type="component" value="Unassembled WGS sequence"/>
</dbReference>
<feature type="region of interest" description="Disordered" evidence="1">
    <location>
        <begin position="93"/>
        <end position="115"/>
    </location>
</feature>
<sequence length="285" mass="29415">MKPFYRTISVLTLSAIAASFTGCGSEKPEEVAKEAKEEAKQDYAKTENAVSKMADEATEGAKTAAKTVETKAVEVKEEAEKTMATAVNHVEPTKPAVPETKAPVASSMSSLQQQLTEQLGTQAAAQLESSLDSLKRQATDAVVKSSVDSLSSSLAKGDVNGSLSSLTALSALSGKDGINPITLKDTVSLSSASILADAFSGGSTPTPSIIDTAINKFKGTDLLGGATNLVKSLGSTDMSASQKGIVDQVIDASLPLLGETGTQLQQLREQGSQLMDAGSAIKNLF</sequence>
<protein>
    <recommendedName>
        <fullName evidence="5">Lipoprotein</fullName>
    </recommendedName>
</protein>
<proteinExistence type="predicted"/>
<evidence type="ECO:0000256" key="2">
    <source>
        <dbReference type="SAM" id="SignalP"/>
    </source>
</evidence>
<gene>
    <name evidence="3" type="ORF">GCM10007047_12310</name>
</gene>
<reference evidence="3" key="1">
    <citation type="journal article" date="2014" name="Int. J. Syst. Evol. Microbiol.">
        <title>Complete genome sequence of Corynebacterium casei LMG S-19264T (=DSM 44701T), isolated from a smear-ripened cheese.</title>
        <authorList>
            <consortium name="US DOE Joint Genome Institute (JGI-PGF)"/>
            <person name="Walter F."/>
            <person name="Albersmeier A."/>
            <person name="Kalinowski J."/>
            <person name="Ruckert C."/>
        </authorList>
    </citation>
    <scope>NUCLEOTIDE SEQUENCE</scope>
    <source>
        <strain evidence="3">KCTC 12870</strain>
    </source>
</reference>
<feature type="chain" id="PRO_5035211640" description="Lipoprotein" evidence="2">
    <location>
        <begin position="18"/>
        <end position="285"/>
    </location>
</feature>
<dbReference type="EMBL" id="BMXG01000006">
    <property type="protein sequence ID" value="GHB97920.1"/>
    <property type="molecule type" value="Genomic_DNA"/>
</dbReference>
<dbReference type="RefSeq" id="WP_189513003.1">
    <property type="nucleotide sequence ID" value="NZ_BMXG01000006.1"/>
</dbReference>
<feature type="compositionally biased region" description="Low complexity" evidence="1">
    <location>
        <begin position="105"/>
        <end position="115"/>
    </location>
</feature>
<evidence type="ECO:0000313" key="4">
    <source>
        <dbReference type="Proteomes" id="UP000642829"/>
    </source>
</evidence>
<reference evidence="3" key="2">
    <citation type="submission" date="2020-09" db="EMBL/GenBank/DDBJ databases">
        <authorList>
            <person name="Sun Q."/>
            <person name="Kim S."/>
        </authorList>
    </citation>
    <scope>NUCLEOTIDE SEQUENCE</scope>
    <source>
        <strain evidence="3">KCTC 12870</strain>
    </source>
</reference>
<name>A0A8J3DB50_9BACT</name>
<dbReference type="PROSITE" id="PS51257">
    <property type="entry name" value="PROKAR_LIPOPROTEIN"/>
    <property type="match status" value="1"/>
</dbReference>